<name>A0A382P580_9ZZZZ</name>
<feature type="non-terminal residue" evidence="2">
    <location>
        <position position="96"/>
    </location>
</feature>
<feature type="compositionally biased region" description="Polar residues" evidence="1">
    <location>
        <begin position="72"/>
        <end position="89"/>
    </location>
</feature>
<organism evidence="2">
    <name type="scientific">marine metagenome</name>
    <dbReference type="NCBI Taxonomy" id="408172"/>
    <lineage>
        <taxon>unclassified sequences</taxon>
        <taxon>metagenomes</taxon>
        <taxon>ecological metagenomes</taxon>
    </lineage>
</organism>
<dbReference type="EMBL" id="UINC01104983">
    <property type="protein sequence ID" value="SVC68559.1"/>
    <property type="molecule type" value="Genomic_DNA"/>
</dbReference>
<feature type="region of interest" description="Disordered" evidence="1">
    <location>
        <begin position="72"/>
        <end position="96"/>
    </location>
</feature>
<accession>A0A382P580</accession>
<dbReference type="PROSITE" id="PS51257">
    <property type="entry name" value="PROKAR_LIPOPROTEIN"/>
    <property type="match status" value="1"/>
</dbReference>
<evidence type="ECO:0000256" key="1">
    <source>
        <dbReference type="SAM" id="MobiDB-lite"/>
    </source>
</evidence>
<reference evidence="2" key="1">
    <citation type="submission" date="2018-05" db="EMBL/GenBank/DDBJ databases">
        <authorList>
            <person name="Lanie J.A."/>
            <person name="Ng W.-L."/>
            <person name="Kazmierczak K.M."/>
            <person name="Andrzejewski T.M."/>
            <person name="Davidsen T.M."/>
            <person name="Wayne K.J."/>
            <person name="Tettelin H."/>
            <person name="Glass J.I."/>
            <person name="Rusch D."/>
            <person name="Podicherti R."/>
            <person name="Tsui H.-C.T."/>
            <person name="Winkler M.E."/>
        </authorList>
    </citation>
    <scope>NUCLEOTIDE SEQUENCE</scope>
</reference>
<protein>
    <submittedName>
        <fullName evidence="2">Uncharacterized protein</fullName>
    </submittedName>
</protein>
<dbReference type="AlphaFoldDB" id="A0A382P580"/>
<evidence type="ECO:0000313" key="2">
    <source>
        <dbReference type="EMBL" id="SVC68559.1"/>
    </source>
</evidence>
<proteinExistence type="predicted"/>
<sequence>MQSCKADYLRTHPLQYYTNIRAASAILWHIFLSCMPPAKLLPVQSDTHRGDNERQIAIPGARPAAVTATALHRSQPTNSQPTCSISQRRLNPAAAA</sequence>
<gene>
    <name evidence="2" type="ORF">METZ01_LOCUS321413</name>
</gene>